<dbReference type="PANTHER" id="PTHR31435:SF9">
    <property type="entry name" value="PROTEIN NATD1"/>
    <property type="match status" value="1"/>
</dbReference>
<evidence type="ECO:0000259" key="1">
    <source>
        <dbReference type="PROSITE" id="PS51729"/>
    </source>
</evidence>
<dbReference type="Pfam" id="PF14542">
    <property type="entry name" value="Acetyltransf_CG"/>
    <property type="match status" value="1"/>
</dbReference>
<dbReference type="KEGG" id="asim:FE240_12085"/>
<dbReference type="SUPFAM" id="SSF55729">
    <property type="entry name" value="Acyl-CoA N-acyltransferases (Nat)"/>
    <property type="match status" value="1"/>
</dbReference>
<dbReference type="EMBL" id="CP040449">
    <property type="protein sequence ID" value="QFI55358.1"/>
    <property type="molecule type" value="Genomic_DNA"/>
</dbReference>
<sequence>MIIVTHQAEQHQFIYQQEGEQAHLRYRHLDANTVEAFNTYVPPALRNAGVADKLARAFYQWTRSQSLTIVPSCSYIEVWLSRHGE</sequence>
<reference evidence="2 3" key="1">
    <citation type="submission" date="2019-05" db="EMBL/GenBank/DDBJ databases">
        <title>OXA-830, a novel chromosomally encoded expanded-spectrum class D beta-lactamase in Aeromonas simiae.</title>
        <authorList>
            <person name="Zhou W."/>
            <person name="Chen Q."/>
        </authorList>
    </citation>
    <scope>NUCLEOTIDE SEQUENCE [LARGE SCALE GENOMIC DNA]</scope>
    <source>
        <strain evidence="2 3">A6</strain>
    </source>
</reference>
<accession>A0A5J6WZP7</accession>
<dbReference type="PROSITE" id="PS51729">
    <property type="entry name" value="GNAT_YJDJ"/>
    <property type="match status" value="1"/>
</dbReference>
<dbReference type="RefSeq" id="WP_193001226.1">
    <property type="nucleotide sequence ID" value="NZ_CP040449.1"/>
</dbReference>
<proteinExistence type="predicted"/>
<dbReference type="InterPro" id="IPR031165">
    <property type="entry name" value="GNAT_YJDJ"/>
</dbReference>
<dbReference type="Proteomes" id="UP000594034">
    <property type="component" value="Chromosome"/>
</dbReference>
<keyword evidence="3" id="KW-1185">Reference proteome</keyword>
<evidence type="ECO:0000313" key="2">
    <source>
        <dbReference type="EMBL" id="QFI55358.1"/>
    </source>
</evidence>
<name>A0A5J6WZP7_9GAMM</name>
<dbReference type="InterPro" id="IPR045057">
    <property type="entry name" value="Gcn5-rel_NAT"/>
</dbReference>
<dbReference type="AlphaFoldDB" id="A0A5J6WZP7"/>
<dbReference type="PANTHER" id="PTHR31435">
    <property type="entry name" value="PROTEIN NATD1"/>
    <property type="match status" value="1"/>
</dbReference>
<dbReference type="GO" id="GO:0016740">
    <property type="term" value="F:transferase activity"/>
    <property type="evidence" value="ECO:0007669"/>
    <property type="project" value="UniProtKB-KW"/>
</dbReference>
<protein>
    <submittedName>
        <fullName evidence="2">N-acetyltransferase</fullName>
    </submittedName>
</protein>
<feature type="domain" description="N-acetyltransferase" evidence="1">
    <location>
        <begin position="5"/>
        <end position="85"/>
    </location>
</feature>
<dbReference type="Gene3D" id="3.40.630.30">
    <property type="match status" value="1"/>
</dbReference>
<gene>
    <name evidence="2" type="ORF">FE240_12085</name>
</gene>
<organism evidence="2 3">
    <name type="scientific">Aeromonas simiae</name>
    <dbReference type="NCBI Taxonomy" id="218936"/>
    <lineage>
        <taxon>Bacteria</taxon>
        <taxon>Pseudomonadati</taxon>
        <taxon>Pseudomonadota</taxon>
        <taxon>Gammaproteobacteria</taxon>
        <taxon>Aeromonadales</taxon>
        <taxon>Aeromonadaceae</taxon>
        <taxon>Aeromonas</taxon>
    </lineage>
</organism>
<evidence type="ECO:0000313" key="3">
    <source>
        <dbReference type="Proteomes" id="UP000594034"/>
    </source>
</evidence>
<keyword evidence="2" id="KW-0808">Transferase</keyword>
<dbReference type="InterPro" id="IPR016181">
    <property type="entry name" value="Acyl_CoA_acyltransferase"/>
</dbReference>